<dbReference type="EMBL" id="UOFQ01000155">
    <property type="protein sequence ID" value="VAW89821.1"/>
    <property type="molecule type" value="Genomic_DNA"/>
</dbReference>
<name>A0A3B0ZE19_9ZZZZ</name>
<dbReference type="AlphaFoldDB" id="A0A3B0ZE19"/>
<feature type="transmembrane region" description="Helical" evidence="1">
    <location>
        <begin position="670"/>
        <end position="690"/>
    </location>
</feature>
<dbReference type="CDD" id="cd12912">
    <property type="entry name" value="PDC2_MCP_like"/>
    <property type="match status" value="1"/>
</dbReference>
<organism evidence="2">
    <name type="scientific">hydrothermal vent metagenome</name>
    <dbReference type="NCBI Taxonomy" id="652676"/>
    <lineage>
        <taxon>unclassified sequences</taxon>
        <taxon>metagenomes</taxon>
        <taxon>ecological metagenomes</taxon>
    </lineage>
</organism>
<feature type="transmembrane region" description="Helical" evidence="1">
    <location>
        <begin position="570"/>
        <end position="595"/>
    </location>
</feature>
<feature type="transmembrane region" description="Helical" evidence="1">
    <location>
        <begin position="601"/>
        <end position="620"/>
    </location>
</feature>
<proteinExistence type="predicted"/>
<feature type="transmembrane region" description="Helical" evidence="1">
    <location>
        <begin position="310"/>
        <end position="330"/>
    </location>
</feature>
<evidence type="ECO:0000313" key="2">
    <source>
        <dbReference type="EMBL" id="VAW89821.1"/>
    </source>
</evidence>
<sequence length="693" mass="78908">MHKWMSCFAVMVAVLSLCGASWLSYQYVVHKNEINATAKNDLMEITSVAASQIDVLLMEVVRSAEVLASEMSKGRLPEKEMYAMLRDLLKSNVHYFGGTITFRPYGYDESRKLYSAYYTRDEKNELIFQHLDEVYDYTSSEYDWYVVPMEEGSRWGEPYWDKAARTNMVTYSAVFYQPGSTAPLGVVTIDISMNQVQTIIESLDLGPSGFGALTTREGGYLYHPNQAYVQNKKNIRDVAKEKGDANRLIIAKDILLGKGGVIDHVSTTTGQASWLIYESVPVSGWSLQNTFIKDDLPIDVDLLRKDQIRIILLAVIFLIAAAFLLFRVHHGERSRVWLFTAICSLILMVGIGAIWHLALTYYSSSNVPGVKISDKETLKAVVHGYSLRSQERQMDRPYYVPTGIYIDTIEFQSANNLLIAGRVWQAYASDYPAEMKKGFSIGRAKNLKTTELNRSTLNGKERIQWRFQAALRVNLDYSRYPLEVEHLNLQLLPAESDRMVVLVPDLDAYKLMASSLLPGLDKAIFLAGWDFSGTFFELREERHNTDFGIKRNLDHEILPTLYYHIGIQRVFVDAFISNLTPLIIVAIILFALALLPREVEIGRVLSICAAVFFIVVFSHLDIRKSIPSGEIFYLEYFFFVIYFCILMVPLNAFRLAMGLPSRLFEYKDGLIVQAAYWPSVLGIFFMVTACKFY</sequence>
<dbReference type="CDD" id="cd12913">
    <property type="entry name" value="PDC1_MCP_like"/>
    <property type="match status" value="1"/>
</dbReference>
<keyword evidence="1" id="KW-0472">Membrane</keyword>
<feature type="transmembrane region" description="Helical" evidence="1">
    <location>
        <begin position="632"/>
        <end position="650"/>
    </location>
</feature>
<evidence type="ECO:0000256" key="1">
    <source>
        <dbReference type="SAM" id="Phobius"/>
    </source>
</evidence>
<keyword evidence="1" id="KW-1133">Transmembrane helix</keyword>
<keyword evidence="1" id="KW-0812">Transmembrane</keyword>
<dbReference type="Pfam" id="PF22673">
    <property type="entry name" value="MCP-like_PDC_1"/>
    <property type="match status" value="1"/>
</dbReference>
<reference evidence="2" key="1">
    <citation type="submission" date="2018-06" db="EMBL/GenBank/DDBJ databases">
        <authorList>
            <person name="Zhirakovskaya E."/>
        </authorList>
    </citation>
    <scope>NUCLEOTIDE SEQUENCE</scope>
</reference>
<gene>
    <name evidence="2" type="ORF">MNBD_GAMMA17-1274</name>
</gene>
<protein>
    <submittedName>
        <fullName evidence="2">Uncharacterized protein</fullName>
    </submittedName>
</protein>
<accession>A0A3B0ZE19</accession>
<dbReference type="Gene3D" id="3.30.450.20">
    <property type="entry name" value="PAS domain"/>
    <property type="match status" value="2"/>
</dbReference>
<feature type="transmembrane region" description="Helical" evidence="1">
    <location>
        <begin position="336"/>
        <end position="362"/>
    </location>
</feature>